<keyword evidence="13" id="KW-0135">Cellulose biosynthesis</keyword>
<comment type="function">
    <text evidence="18">Catalyzes the synthesis of cyclic-di-GMP (c-di-GMP) via the condensation of 2 GTP molecules. Cyclic-di-GMP is a second messenger which controls cell surface-associated traits in bacteria. Involved in the regulation of cellulose production.</text>
</comment>
<keyword evidence="15 19" id="KW-0472">Membrane</keyword>
<keyword evidence="21" id="KW-0548">Nucleotidyltransferase</keyword>
<comment type="catalytic activity">
    <reaction evidence="17">
        <text>2 GTP = 3',3'-c-di-GMP + 2 diphosphate</text>
        <dbReference type="Rhea" id="RHEA:24898"/>
        <dbReference type="ChEBI" id="CHEBI:33019"/>
        <dbReference type="ChEBI" id="CHEBI:37565"/>
        <dbReference type="ChEBI" id="CHEBI:58805"/>
        <dbReference type="EC" id="2.7.7.65"/>
    </reaction>
</comment>
<dbReference type="GO" id="GO:0052621">
    <property type="term" value="F:diguanylate cyclase activity"/>
    <property type="evidence" value="ECO:0007669"/>
    <property type="project" value="UniProtKB-EC"/>
</dbReference>
<evidence type="ECO:0000256" key="8">
    <source>
        <dbReference type="ARBA" id="ARBA00022679"/>
    </source>
</evidence>
<dbReference type="Gene3D" id="3.30.70.270">
    <property type="match status" value="1"/>
</dbReference>
<evidence type="ECO:0000256" key="4">
    <source>
        <dbReference type="ARBA" id="ARBA00011738"/>
    </source>
</evidence>
<evidence type="ECO:0000256" key="15">
    <source>
        <dbReference type="ARBA" id="ARBA00023136"/>
    </source>
</evidence>
<evidence type="ECO:0000256" key="18">
    <source>
        <dbReference type="ARBA" id="ARBA00045634"/>
    </source>
</evidence>
<keyword evidence="8 21" id="KW-0808">Transferase</keyword>
<feature type="transmembrane region" description="Helical" evidence="19">
    <location>
        <begin position="346"/>
        <end position="364"/>
    </location>
</feature>
<protein>
    <recommendedName>
        <fullName evidence="5">diguanylate cyclase</fullName>
        <ecNumber evidence="5">2.7.7.65</ecNumber>
    </recommendedName>
    <alternativeName>
        <fullName evidence="16">Cellulose synthesis regulatory protein</fullName>
    </alternativeName>
</protein>
<dbReference type="InterPro" id="IPR029787">
    <property type="entry name" value="Nucleotide_cyclase"/>
</dbReference>
<keyword evidence="12" id="KW-0460">Magnesium</keyword>
<dbReference type="InterPro" id="IPR043128">
    <property type="entry name" value="Rev_trsase/Diguanyl_cyclase"/>
</dbReference>
<dbReference type="CDD" id="cd01949">
    <property type="entry name" value="GGDEF"/>
    <property type="match status" value="1"/>
</dbReference>
<keyword evidence="9 19" id="KW-0812">Transmembrane</keyword>
<dbReference type="SMART" id="SM00267">
    <property type="entry name" value="GGDEF"/>
    <property type="match status" value="1"/>
</dbReference>
<evidence type="ECO:0000256" key="5">
    <source>
        <dbReference type="ARBA" id="ARBA00012528"/>
    </source>
</evidence>
<dbReference type="InterPro" id="IPR050469">
    <property type="entry name" value="Diguanylate_Cyclase"/>
</dbReference>
<evidence type="ECO:0000256" key="13">
    <source>
        <dbReference type="ARBA" id="ARBA00022916"/>
    </source>
</evidence>
<dbReference type="NCBIfam" id="TIGR00254">
    <property type="entry name" value="GGDEF"/>
    <property type="match status" value="1"/>
</dbReference>
<gene>
    <name evidence="21" type="primary">dgcQ</name>
    <name evidence="21" type="ORF">N4G40_07180</name>
</gene>
<evidence type="ECO:0000313" key="21">
    <source>
        <dbReference type="EMBL" id="MDZ7278055.1"/>
    </source>
</evidence>
<proteinExistence type="predicted"/>
<evidence type="ECO:0000256" key="19">
    <source>
        <dbReference type="SAM" id="Phobius"/>
    </source>
</evidence>
<dbReference type="EMBL" id="JAOBTT010000001">
    <property type="protein sequence ID" value="MDZ7278055.1"/>
    <property type="molecule type" value="Genomic_DNA"/>
</dbReference>
<dbReference type="InterPro" id="IPR033416">
    <property type="entry name" value="CHASE7"/>
</dbReference>
<evidence type="ECO:0000256" key="6">
    <source>
        <dbReference type="ARBA" id="ARBA00022475"/>
    </source>
</evidence>
<keyword evidence="10" id="KW-0479">Metal-binding</keyword>
<evidence type="ECO:0000256" key="12">
    <source>
        <dbReference type="ARBA" id="ARBA00022842"/>
    </source>
</evidence>
<comment type="pathway">
    <text evidence="3">Glycan metabolism; bacterial cellulose biosynthesis.</text>
</comment>
<evidence type="ECO:0000256" key="3">
    <source>
        <dbReference type="ARBA" id="ARBA00005186"/>
    </source>
</evidence>
<keyword evidence="14 19" id="KW-1133">Transmembrane helix</keyword>
<accession>A0ABU5LDN0</accession>
<evidence type="ECO:0000256" key="16">
    <source>
        <dbReference type="ARBA" id="ARBA00031311"/>
    </source>
</evidence>
<feature type="domain" description="GGDEF" evidence="20">
    <location>
        <begin position="416"/>
        <end position="550"/>
    </location>
</feature>
<dbReference type="InterPro" id="IPR000160">
    <property type="entry name" value="GGDEF_dom"/>
</dbReference>
<dbReference type="NCBIfam" id="NF011955">
    <property type="entry name" value="PRK15426.1"/>
    <property type="match status" value="1"/>
</dbReference>
<comment type="caution">
    <text evidence="21">The sequence shown here is derived from an EMBL/GenBank/DDBJ whole genome shotgun (WGS) entry which is preliminary data.</text>
</comment>
<evidence type="ECO:0000256" key="9">
    <source>
        <dbReference type="ARBA" id="ARBA00022692"/>
    </source>
</evidence>
<organism evidence="21 22">
    <name type="scientific">Pantoea eucrina</name>
    <dbReference type="NCBI Taxonomy" id="472693"/>
    <lineage>
        <taxon>Bacteria</taxon>
        <taxon>Pseudomonadati</taxon>
        <taxon>Pseudomonadota</taxon>
        <taxon>Gammaproteobacteria</taxon>
        <taxon>Enterobacterales</taxon>
        <taxon>Erwiniaceae</taxon>
        <taxon>Pantoea</taxon>
    </lineage>
</organism>
<comment type="subunit">
    <text evidence="4">Homodimer.</text>
</comment>
<reference evidence="22" key="1">
    <citation type="submission" date="2023-07" db="EMBL/GenBank/DDBJ databases">
        <title>Structural and functional analysis of rice phyllospheric bacteria for their antimicrobial properties and defense elicitation against blast disease.</title>
        <authorList>
            <person name="Sahu K.P."/>
            <person name="Asharani P."/>
            <person name="Kumar M."/>
            <person name="Reddy B."/>
            <person name="Kumar A."/>
        </authorList>
    </citation>
    <scope>NUCLEOTIDE SEQUENCE [LARGE SCALE GENOMIC DNA]</scope>
    <source>
        <strain evidence="22">OsEp_Plm_30P10</strain>
    </source>
</reference>
<name>A0ABU5LDN0_9GAMM</name>
<dbReference type="PANTHER" id="PTHR45138">
    <property type="entry name" value="REGULATORY COMPONENTS OF SENSORY TRANSDUCTION SYSTEM"/>
    <property type="match status" value="1"/>
</dbReference>
<evidence type="ECO:0000313" key="22">
    <source>
        <dbReference type="Proteomes" id="UP001288620"/>
    </source>
</evidence>
<dbReference type="PANTHER" id="PTHR45138:SF16">
    <property type="entry name" value="DIGUANYLATE CYCLASE DGCQ-RELATED"/>
    <property type="match status" value="1"/>
</dbReference>
<feature type="transmembrane region" description="Helical" evidence="19">
    <location>
        <begin position="15"/>
        <end position="34"/>
    </location>
</feature>
<keyword evidence="6" id="KW-1003">Cell membrane</keyword>
<evidence type="ECO:0000256" key="17">
    <source>
        <dbReference type="ARBA" id="ARBA00034247"/>
    </source>
</evidence>
<keyword evidence="7" id="KW-0997">Cell inner membrane</keyword>
<evidence type="ECO:0000256" key="2">
    <source>
        <dbReference type="ARBA" id="ARBA00004665"/>
    </source>
</evidence>
<comment type="pathway">
    <text evidence="2">Purine metabolism; 3',5'-cyclic di-GMP biosynthesis.</text>
</comment>
<evidence type="ECO:0000259" key="20">
    <source>
        <dbReference type="PROSITE" id="PS50887"/>
    </source>
</evidence>
<evidence type="ECO:0000256" key="14">
    <source>
        <dbReference type="ARBA" id="ARBA00022989"/>
    </source>
</evidence>
<sequence>MPVSPLSAIRTNPFLRVHLCFLAVFFFSACITAYEARELKHNYEARQAAQLAEVQKNLDSAFQESLDELVYYEKMLTYALHHPLDHNRTRETFARFDTLRQQPTWQLQLTTLRSVPLNGVSDAWLKRDPLLLRSEPRLHQELSAALEFSYILQFSDPNQAFHSRFWYLSRAGFYISSRPPDSPQILEKSYATMVQRDYFRTQAPDNPHHARQRWTTAYQGEFNEGLMLTVSTPIVSDGYWFGVLSMDFTQQRIRQLLANARMQLLPGRLVMVDRALNEIARLESEDAHALSPQQRTWLLQQVAHQPSGIMHLGSQFISWKKLAHVDAYLINVQSLKQALSQESGRVMLFLLVMWLLFTLLLWLAHRVIIRAIARMDALSSRLHWRANYDDLTQLLNRNAFFERFVMMAKQHQQQQRPLSVIQLDIDHFKRVNDTWGHHAGDQALVQVAGVLKHTVREHDVAGRIGGEEFCLVLPDTPLNEAEAVAERIRARLAAKTLLVNASTTFSVTLSAGVSSSEEQGEYHPERLQAAADRRLYLAKNRGRNRVCAQD</sequence>
<keyword evidence="22" id="KW-1185">Reference proteome</keyword>
<dbReference type="Proteomes" id="UP001288620">
    <property type="component" value="Unassembled WGS sequence"/>
</dbReference>
<evidence type="ECO:0000256" key="11">
    <source>
        <dbReference type="ARBA" id="ARBA00022741"/>
    </source>
</evidence>
<evidence type="ECO:0000256" key="1">
    <source>
        <dbReference type="ARBA" id="ARBA00004429"/>
    </source>
</evidence>
<evidence type="ECO:0000256" key="10">
    <source>
        <dbReference type="ARBA" id="ARBA00022723"/>
    </source>
</evidence>
<dbReference type="RefSeq" id="WP_322542077.1">
    <property type="nucleotide sequence ID" value="NZ_JAOBTT010000001.1"/>
</dbReference>
<dbReference type="PROSITE" id="PS50887">
    <property type="entry name" value="GGDEF"/>
    <property type="match status" value="1"/>
</dbReference>
<dbReference type="Pfam" id="PF00990">
    <property type="entry name" value="GGDEF"/>
    <property type="match status" value="1"/>
</dbReference>
<comment type="subcellular location">
    <subcellularLocation>
        <location evidence="1">Cell inner membrane</location>
        <topology evidence="1">Multi-pass membrane protein</topology>
    </subcellularLocation>
</comment>
<evidence type="ECO:0000256" key="7">
    <source>
        <dbReference type="ARBA" id="ARBA00022519"/>
    </source>
</evidence>
<keyword evidence="11" id="KW-0547">Nucleotide-binding</keyword>
<dbReference type="EC" id="2.7.7.65" evidence="5"/>
<dbReference type="Pfam" id="PF17151">
    <property type="entry name" value="CHASE7"/>
    <property type="match status" value="1"/>
</dbReference>
<dbReference type="SUPFAM" id="SSF55073">
    <property type="entry name" value="Nucleotide cyclase"/>
    <property type="match status" value="1"/>
</dbReference>